<comment type="caution">
    <text evidence="3">The sequence shown here is derived from an EMBL/GenBank/DDBJ whole genome shotgun (WGS) entry which is preliminary data.</text>
</comment>
<dbReference type="InterPro" id="IPR000182">
    <property type="entry name" value="GNAT_dom"/>
</dbReference>
<dbReference type="SUPFAM" id="SSF55729">
    <property type="entry name" value="Acyl-CoA N-acyltransferases (Nat)"/>
    <property type="match status" value="1"/>
</dbReference>
<dbReference type="PANTHER" id="PTHR45570">
    <property type="entry name" value="CARBOXYLIC ESTER HYDROLASE"/>
    <property type="match status" value="1"/>
</dbReference>
<dbReference type="Gene3D" id="3.40.50.1820">
    <property type="entry name" value="alpha/beta hydrolase"/>
    <property type="match status" value="1"/>
</dbReference>
<dbReference type="EMBL" id="CAJOAX010003652">
    <property type="protein sequence ID" value="CAF3866027.1"/>
    <property type="molecule type" value="Genomic_DNA"/>
</dbReference>
<dbReference type="Proteomes" id="UP000663823">
    <property type="component" value="Unassembled WGS sequence"/>
</dbReference>
<dbReference type="InterPro" id="IPR002018">
    <property type="entry name" value="CarbesteraseB"/>
</dbReference>
<sequence length="310" mass="35864">MTDEEKQDVAVEFGLNAVDPDYQSRGIGTLLYNGAVRIAKEYFNAQRVYSYIIRSKRNQIEWCLRQGFMDTGRLVSLPPEVQLQAKPWAPVVDNSIVHGQLIDIIDKTRFRLKPLIIGTVTEEALSYIYEAWSEPVSNILYSVLSFFTFNVNAFKTLKRFPPDKSGDQRSLLSSIATEWVFACSTRVFARKTPSYSYVFGYPLDFDAWENMSYCNNHACHAVELPFLFETAWSNTTDTGRWLSKSMATYWTNFAKTQDPNKPEIVPVEWPRTIIGNEKYIYFQNPIQIEADSMKDDCDFWDTIGYKVHDF</sequence>
<accession>A0A819FG85</accession>
<proteinExistence type="predicted"/>
<dbReference type="CDD" id="cd04301">
    <property type="entry name" value="NAT_SF"/>
    <property type="match status" value="1"/>
</dbReference>
<reference evidence="3" key="1">
    <citation type="submission" date="2021-02" db="EMBL/GenBank/DDBJ databases">
        <authorList>
            <person name="Nowell W R."/>
        </authorList>
    </citation>
    <scope>NUCLEOTIDE SEQUENCE</scope>
</reference>
<feature type="domain" description="N-acetyltransferase" evidence="2">
    <location>
        <begin position="17"/>
        <end position="68"/>
    </location>
</feature>
<dbReference type="InterPro" id="IPR016181">
    <property type="entry name" value="Acyl_CoA_acyltransferase"/>
</dbReference>
<evidence type="ECO:0000259" key="1">
    <source>
        <dbReference type="Pfam" id="PF00135"/>
    </source>
</evidence>
<dbReference type="Pfam" id="PF00583">
    <property type="entry name" value="Acetyltransf_1"/>
    <property type="match status" value="1"/>
</dbReference>
<feature type="domain" description="Carboxylesterase type B" evidence="1">
    <location>
        <begin position="81"/>
        <end position="300"/>
    </location>
</feature>
<dbReference type="GO" id="GO:0016747">
    <property type="term" value="F:acyltransferase activity, transferring groups other than amino-acyl groups"/>
    <property type="evidence" value="ECO:0007669"/>
    <property type="project" value="InterPro"/>
</dbReference>
<dbReference type="Pfam" id="PF00135">
    <property type="entry name" value="COesterase"/>
    <property type="match status" value="1"/>
</dbReference>
<evidence type="ECO:0008006" key="5">
    <source>
        <dbReference type="Google" id="ProtNLM"/>
    </source>
</evidence>
<dbReference type="InterPro" id="IPR029058">
    <property type="entry name" value="AB_hydrolase_fold"/>
</dbReference>
<name>A0A819FG85_9BILA</name>
<dbReference type="AlphaFoldDB" id="A0A819FG85"/>
<organism evidence="3 4">
    <name type="scientific">Rotaria sordida</name>
    <dbReference type="NCBI Taxonomy" id="392033"/>
    <lineage>
        <taxon>Eukaryota</taxon>
        <taxon>Metazoa</taxon>
        <taxon>Spiralia</taxon>
        <taxon>Gnathifera</taxon>
        <taxon>Rotifera</taxon>
        <taxon>Eurotatoria</taxon>
        <taxon>Bdelloidea</taxon>
        <taxon>Philodinida</taxon>
        <taxon>Philodinidae</taxon>
        <taxon>Rotaria</taxon>
    </lineage>
</organism>
<dbReference type="PANTHER" id="PTHR45570:SF1">
    <property type="entry name" value="CARBOXYLIC ESTER HYDROLASE"/>
    <property type="match status" value="1"/>
</dbReference>
<evidence type="ECO:0000313" key="4">
    <source>
        <dbReference type="Proteomes" id="UP000663823"/>
    </source>
</evidence>
<protein>
    <recommendedName>
        <fullName evidence="5">Acetylcholinesterase</fullName>
    </recommendedName>
</protein>
<dbReference type="SUPFAM" id="SSF53474">
    <property type="entry name" value="alpha/beta-Hydrolases"/>
    <property type="match status" value="1"/>
</dbReference>
<gene>
    <name evidence="3" type="ORF">OTI717_LOCUS21959</name>
</gene>
<evidence type="ECO:0000313" key="3">
    <source>
        <dbReference type="EMBL" id="CAF3866027.1"/>
    </source>
</evidence>
<evidence type="ECO:0000259" key="2">
    <source>
        <dbReference type="Pfam" id="PF00583"/>
    </source>
</evidence>